<dbReference type="SUPFAM" id="SSF55797">
    <property type="entry name" value="PR-1-like"/>
    <property type="match status" value="1"/>
</dbReference>
<dbReference type="STRING" id="266809.PM03_09755"/>
<dbReference type="eggNOG" id="COG2340">
    <property type="taxonomic scope" value="Bacteria"/>
</dbReference>
<gene>
    <name evidence="3" type="ORF">THS5294_01933</name>
</gene>
<name>A0A0P1FFU8_9RHOB</name>
<dbReference type="PANTHER" id="PTHR31157:SF1">
    <property type="entry name" value="SCP DOMAIN-CONTAINING PROTEIN"/>
    <property type="match status" value="1"/>
</dbReference>
<dbReference type="Proteomes" id="UP000051298">
    <property type="component" value="Unassembled WGS sequence"/>
</dbReference>
<dbReference type="InterPro" id="IPR035940">
    <property type="entry name" value="CAP_sf"/>
</dbReference>
<evidence type="ECO:0000256" key="1">
    <source>
        <dbReference type="SAM" id="SignalP"/>
    </source>
</evidence>
<dbReference type="EMBL" id="CYRX01000026">
    <property type="protein sequence ID" value="CUH60637.1"/>
    <property type="molecule type" value="Genomic_DNA"/>
</dbReference>
<dbReference type="PROSITE" id="PS51257">
    <property type="entry name" value="PROKAR_LIPOPROTEIN"/>
    <property type="match status" value="1"/>
</dbReference>
<feature type="domain" description="SCP" evidence="2">
    <location>
        <begin position="52"/>
        <end position="167"/>
    </location>
</feature>
<sequence length="182" mass="19487">MNRRHALALLAATALTACTPPAPSALGPDGKPLPRLYRITESDARRIPFRVLDAVNALRQGAGVPALELNPVLTAAAATHARDISIQNRPWHFGSDGSSPIDRARSVGYTGTVLGETLSETYESELETVAAWMQEEGPRAVILDPDARQLGFAFFQEPNGKIWWVLNTGFGGSSEIPDAPAS</sequence>
<protein>
    <submittedName>
        <fullName evidence="3">Cysteine-rich secretory protein family protein</fullName>
    </submittedName>
</protein>
<dbReference type="RefSeq" id="WP_058123562.1">
    <property type="nucleotide sequence ID" value="NZ_CYRX01000026.1"/>
</dbReference>
<organism evidence="3 4">
    <name type="scientific">Thalassobacter stenotrophicus</name>
    <dbReference type="NCBI Taxonomy" id="266809"/>
    <lineage>
        <taxon>Bacteria</taxon>
        <taxon>Pseudomonadati</taxon>
        <taxon>Pseudomonadota</taxon>
        <taxon>Alphaproteobacteria</taxon>
        <taxon>Rhodobacterales</taxon>
        <taxon>Roseobacteraceae</taxon>
        <taxon>Thalassobacter</taxon>
    </lineage>
</organism>
<dbReference type="InterPro" id="IPR014044">
    <property type="entry name" value="CAP_dom"/>
</dbReference>
<proteinExistence type="predicted"/>
<evidence type="ECO:0000259" key="2">
    <source>
        <dbReference type="Pfam" id="PF00188"/>
    </source>
</evidence>
<dbReference type="PANTHER" id="PTHR31157">
    <property type="entry name" value="SCP DOMAIN-CONTAINING PROTEIN"/>
    <property type="match status" value="1"/>
</dbReference>
<dbReference type="Gene3D" id="3.40.33.10">
    <property type="entry name" value="CAP"/>
    <property type="match status" value="1"/>
</dbReference>
<feature type="chain" id="PRO_5006062559" evidence="1">
    <location>
        <begin position="25"/>
        <end position="182"/>
    </location>
</feature>
<dbReference type="CDD" id="cd05379">
    <property type="entry name" value="CAP_bacterial"/>
    <property type="match status" value="1"/>
</dbReference>
<evidence type="ECO:0000313" key="4">
    <source>
        <dbReference type="Proteomes" id="UP000051298"/>
    </source>
</evidence>
<dbReference type="AlphaFoldDB" id="A0A0P1FFU8"/>
<feature type="signal peptide" evidence="1">
    <location>
        <begin position="1"/>
        <end position="24"/>
    </location>
</feature>
<accession>A0A0P1FFU8</accession>
<evidence type="ECO:0000313" key="3">
    <source>
        <dbReference type="EMBL" id="CUH60637.1"/>
    </source>
</evidence>
<dbReference type="Pfam" id="PF00188">
    <property type="entry name" value="CAP"/>
    <property type="match status" value="1"/>
</dbReference>
<reference evidence="3 4" key="1">
    <citation type="submission" date="2015-09" db="EMBL/GenBank/DDBJ databases">
        <authorList>
            <consortium name="Swine Surveillance"/>
        </authorList>
    </citation>
    <scope>NUCLEOTIDE SEQUENCE [LARGE SCALE GENOMIC DNA]</scope>
    <source>
        <strain evidence="3 4">CECT 5294</strain>
    </source>
</reference>
<keyword evidence="1" id="KW-0732">Signal</keyword>